<protein>
    <submittedName>
        <fullName evidence="4">Uncharacterized protein</fullName>
    </submittedName>
</protein>
<dbReference type="Pfam" id="PF02458">
    <property type="entry name" value="Transferase"/>
    <property type="match status" value="1"/>
</dbReference>
<gene>
    <name evidence="4" type="ORF">SASPL_109551</name>
</gene>
<proteinExistence type="inferred from homology"/>
<name>A0A8X9A782_SALSN</name>
<dbReference type="EMBL" id="PNBA02000003">
    <property type="protein sequence ID" value="KAG6431472.1"/>
    <property type="molecule type" value="Genomic_DNA"/>
</dbReference>
<dbReference type="Proteomes" id="UP000298416">
    <property type="component" value="Unassembled WGS sequence"/>
</dbReference>
<evidence type="ECO:0000313" key="5">
    <source>
        <dbReference type="Proteomes" id="UP000298416"/>
    </source>
</evidence>
<comment type="caution">
    <text evidence="4">The sequence shown here is derived from an EMBL/GenBank/DDBJ whole genome shotgun (WGS) entry which is preliminary data.</text>
</comment>
<organism evidence="4">
    <name type="scientific">Salvia splendens</name>
    <name type="common">Scarlet sage</name>
    <dbReference type="NCBI Taxonomy" id="180675"/>
    <lineage>
        <taxon>Eukaryota</taxon>
        <taxon>Viridiplantae</taxon>
        <taxon>Streptophyta</taxon>
        <taxon>Embryophyta</taxon>
        <taxon>Tracheophyta</taxon>
        <taxon>Spermatophyta</taxon>
        <taxon>Magnoliopsida</taxon>
        <taxon>eudicotyledons</taxon>
        <taxon>Gunneridae</taxon>
        <taxon>Pentapetalae</taxon>
        <taxon>asterids</taxon>
        <taxon>lamiids</taxon>
        <taxon>Lamiales</taxon>
        <taxon>Lamiaceae</taxon>
        <taxon>Nepetoideae</taxon>
        <taxon>Mentheae</taxon>
        <taxon>Salviinae</taxon>
        <taxon>Salvia</taxon>
        <taxon>Salvia subgen. Calosphace</taxon>
        <taxon>core Calosphace</taxon>
    </lineage>
</organism>
<sequence>MQGGVQIISKEVMKPSPHTFKTLKLSYIDISLPSIYIPFIFFYKADEPTGLNTSNHIQIPQILKHSLLATLPSFYPLAGELKHDIYVDYTDGASGFEFVEAKVHAQLKTALQGSTVKDMKLLLPSYCTTFDHAGWPLLVVQRVLHEGTGDARRVDGDRENGVVLFHELAGVLYVHGGLRVGPAVPVRDAVHADQEYGDFGQQRRR</sequence>
<dbReference type="AlphaFoldDB" id="A0A8X9A782"/>
<evidence type="ECO:0000313" key="4">
    <source>
        <dbReference type="EMBL" id="KAG6431472.1"/>
    </source>
</evidence>
<evidence type="ECO:0000256" key="3">
    <source>
        <dbReference type="ARBA" id="ARBA00023315"/>
    </source>
</evidence>
<keyword evidence="3" id="KW-0012">Acyltransferase</keyword>
<dbReference type="PANTHER" id="PTHR31623">
    <property type="entry name" value="F21J9.9"/>
    <property type="match status" value="1"/>
</dbReference>
<comment type="similarity">
    <text evidence="1">Belongs to the plant acyltransferase family.</text>
</comment>
<accession>A0A8X9A782</accession>
<dbReference type="GO" id="GO:0016746">
    <property type="term" value="F:acyltransferase activity"/>
    <property type="evidence" value="ECO:0007669"/>
    <property type="project" value="UniProtKB-KW"/>
</dbReference>
<evidence type="ECO:0000256" key="2">
    <source>
        <dbReference type="ARBA" id="ARBA00022679"/>
    </source>
</evidence>
<reference evidence="4" key="1">
    <citation type="submission" date="2018-01" db="EMBL/GenBank/DDBJ databases">
        <authorList>
            <person name="Mao J.F."/>
        </authorList>
    </citation>
    <scope>NUCLEOTIDE SEQUENCE</scope>
    <source>
        <strain evidence="4">Huo1</strain>
        <tissue evidence="4">Leaf</tissue>
    </source>
</reference>
<reference evidence="4" key="2">
    <citation type="submission" date="2020-08" db="EMBL/GenBank/DDBJ databases">
        <title>Plant Genome Project.</title>
        <authorList>
            <person name="Zhang R.-G."/>
        </authorList>
    </citation>
    <scope>NUCLEOTIDE SEQUENCE</scope>
    <source>
        <strain evidence="4">Huo1</strain>
        <tissue evidence="4">Leaf</tissue>
    </source>
</reference>
<evidence type="ECO:0000256" key="1">
    <source>
        <dbReference type="ARBA" id="ARBA00009861"/>
    </source>
</evidence>
<dbReference type="PANTHER" id="PTHR31623:SF17">
    <property type="entry name" value="F21J9.9"/>
    <property type="match status" value="1"/>
</dbReference>
<keyword evidence="2" id="KW-0808">Transferase</keyword>
<keyword evidence="5" id="KW-1185">Reference proteome</keyword>